<dbReference type="Pfam" id="PF11255">
    <property type="entry name" value="DUF3054"/>
    <property type="match status" value="1"/>
</dbReference>
<dbReference type="EMBL" id="VSSQ01019755">
    <property type="protein sequence ID" value="MPM64068.1"/>
    <property type="molecule type" value="Genomic_DNA"/>
</dbReference>
<gene>
    <name evidence="2" type="ORF">SDC9_110954</name>
</gene>
<protein>
    <recommendedName>
        <fullName evidence="3">DUF3054 domain-containing protein</fullName>
    </recommendedName>
</protein>
<evidence type="ECO:0000313" key="2">
    <source>
        <dbReference type="EMBL" id="MPM64068.1"/>
    </source>
</evidence>
<proteinExistence type="predicted"/>
<dbReference type="InterPro" id="IPR021414">
    <property type="entry name" value="DUF3054"/>
</dbReference>
<keyword evidence="1" id="KW-1133">Transmembrane helix</keyword>
<evidence type="ECO:0000256" key="1">
    <source>
        <dbReference type="SAM" id="Phobius"/>
    </source>
</evidence>
<keyword evidence="1" id="KW-0472">Membrane</keyword>
<name>A0A645BG79_9ZZZZ</name>
<feature type="transmembrane region" description="Helical" evidence="1">
    <location>
        <begin position="62"/>
        <end position="82"/>
    </location>
</feature>
<sequence length="121" mass="13015">MRTPYVLLLDLVCVVVFAALGRGAHGEAVGLGSVAATAWPFLLGCLAGWGVLRLWRDGTRPLNGLWLMLVTVVIGHTVRVLTGGSTHWTFVLVSVITLSVLLVGWRLVASAVLRRRSVTAR</sequence>
<dbReference type="AlphaFoldDB" id="A0A645BG79"/>
<comment type="caution">
    <text evidence="2">The sequence shown here is derived from an EMBL/GenBank/DDBJ whole genome shotgun (WGS) entry which is preliminary data.</text>
</comment>
<accession>A0A645BG79</accession>
<feature type="transmembrane region" description="Helical" evidence="1">
    <location>
        <begin position="88"/>
        <end position="108"/>
    </location>
</feature>
<evidence type="ECO:0008006" key="3">
    <source>
        <dbReference type="Google" id="ProtNLM"/>
    </source>
</evidence>
<feature type="transmembrane region" description="Helical" evidence="1">
    <location>
        <begin position="36"/>
        <end position="55"/>
    </location>
</feature>
<keyword evidence="1" id="KW-0812">Transmembrane</keyword>
<reference evidence="2" key="1">
    <citation type="submission" date="2019-08" db="EMBL/GenBank/DDBJ databases">
        <authorList>
            <person name="Kucharzyk K."/>
            <person name="Murdoch R.W."/>
            <person name="Higgins S."/>
            <person name="Loffler F."/>
        </authorList>
    </citation>
    <scope>NUCLEOTIDE SEQUENCE</scope>
</reference>
<organism evidence="2">
    <name type="scientific">bioreactor metagenome</name>
    <dbReference type="NCBI Taxonomy" id="1076179"/>
    <lineage>
        <taxon>unclassified sequences</taxon>
        <taxon>metagenomes</taxon>
        <taxon>ecological metagenomes</taxon>
    </lineage>
</organism>